<dbReference type="Proteomes" id="UP000192674">
    <property type="component" value="Unassembled WGS sequence"/>
</dbReference>
<dbReference type="AlphaFoldDB" id="A0A1W2CNX2"/>
<evidence type="ECO:0000313" key="2">
    <source>
        <dbReference type="Proteomes" id="UP000192674"/>
    </source>
</evidence>
<name>A0A1W2CNX2_KIBAR</name>
<keyword evidence="2" id="KW-1185">Reference proteome</keyword>
<gene>
    <name evidence="1" type="ORF">SAMN05661093_02371</name>
</gene>
<proteinExistence type="predicted"/>
<organism evidence="1 2">
    <name type="scientific">Kibdelosporangium aridum</name>
    <dbReference type="NCBI Taxonomy" id="2030"/>
    <lineage>
        <taxon>Bacteria</taxon>
        <taxon>Bacillati</taxon>
        <taxon>Actinomycetota</taxon>
        <taxon>Actinomycetes</taxon>
        <taxon>Pseudonocardiales</taxon>
        <taxon>Pseudonocardiaceae</taxon>
        <taxon>Kibdelosporangium</taxon>
    </lineage>
</organism>
<accession>A0A1W2CNX2</accession>
<dbReference type="OrthoDB" id="3668623at2"/>
<sequence>MTTEVDKITQLIAAMLSETHGIAAFQRGDVVELPDLSLVVKVEQPIWHQDGKLVQLPIAIGDPSWSALAWDQAVGVAGEDMHPLAQALMAWVHHVLPLFIALRAPDNPLAGSVFRLGATDAGGHPAQLLAAPVMMRMFGEPPESFQQVLSDDPPSLLVAERLLGEVRLTEQPLWLYTMSGKAGDEAIREVTVNNAVATDDFPGFDAVLDWGDANGTVKSWVVLRRDA</sequence>
<dbReference type="EMBL" id="FWXV01000002">
    <property type="protein sequence ID" value="SMC86572.1"/>
    <property type="molecule type" value="Genomic_DNA"/>
</dbReference>
<dbReference type="RefSeq" id="WP_084426086.1">
    <property type="nucleotide sequence ID" value="NZ_FWXV01000002.1"/>
</dbReference>
<protein>
    <submittedName>
        <fullName evidence="1">Uncharacterized protein</fullName>
    </submittedName>
</protein>
<reference evidence="1 2" key="1">
    <citation type="submission" date="2017-04" db="EMBL/GenBank/DDBJ databases">
        <authorList>
            <person name="Afonso C.L."/>
            <person name="Miller P.J."/>
            <person name="Scott M.A."/>
            <person name="Spackman E."/>
            <person name="Goraichik I."/>
            <person name="Dimitrov K.M."/>
            <person name="Suarez D.L."/>
            <person name="Swayne D.E."/>
        </authorList>
    </citation>
    <scope>NUCLEOTIDE SEQUENCE [LARGE SCALE GENOMIC DNA]</scope>
    <source>
        <strain evidence="1 2">DSM 43828</strain>
    </source>
</reference>
<evidence type="ECO:0000313" key="1">
    <source>
        <dbReference type="EMBL" id="SMC86572.1"/>
    </source>
</evidence>